<reference evidence="5" key="1">
    <citation type="submission" date="2020-11" db="EMBL/GenBank/DDBJ databases">
        <authorList>
            <person name="Tran Van P."/>
        </authorList>
    </citation>
    <scope>NUCLEOTIDE SEQUENCE</scope>
</reference>
<keyword evidence="2" id="KW-0812">Transmembrane</keyword>
<evidence type="ECO:0000256" key="4">
    <source>
        <dbReference type="ARBA" id="ARBA00023136"/>
    </source>
</evidence>
<dbReference type="GO" id="GO:0016020">
    <property type="term" value="C:membrane"/>
    <property type="evidence" value="ECO:0007669"/>
    <property type="project" value="UniProtKB-SubCell"/>
</dbReference>
<keyword evidence="3" id="KW-1133">Transmembrane helix</keyword>
<organism evidence="5">
    <name type="scientific">Cyprideis torosa</name>
    <dbReference type="NCBI Taxonomy" id="163714"/>
    <lineage>
        <taxon>Eukaryota</taxon>
        <taxon>Metazoa</taxon>
        <taxon>Ecdysozoa</taxon>
        <taxon>Arthropoda</taxon>
        <taxon>Crustacea</taxon>
        <taxon>Oligostraca</taxon>
        <taxon>Ostracoda</taxon>
        <taxon>Podocopa</taxon>
        <taxon>Podocopida</taxon>
        <taxon>Cytherocopina</taxon>
        <taxon>Cytheroidea</taxon>
        <taxon>Cytherideidae</taxon>
        <taxon>Cyprideis</taxon>
    </lineage>
</organism>
<dbReference type="Pfam" id="PF01094">
    <property type="entry name" value="ANF_receptor"/>
    <property type="match status" value="1"/>
</dbReference>
<dbReference type="AlphaFoldDB" id="A0A7R8WUT3"/>
<dbReference type="InterPro" id="IPR001828">
    <property type="entry name" value="ANF_lig-bd_rcpt"/>
</dbReference>
<dbReference type="OrthoDB" id="6377719at2759"/>
<protein>
    <submittedName>
        <fullName evidence="5">Uncharacterized protein</fullName>
    </submittedName>
</protein>
<dbReference type="Gene3D" id="3.40.50.2300">
    <property type="match status" value="2"/>
</dbReference>
<gene>
    <name evidence="5" type="ORF">CTOB1V02_LOCUS13385</name>
</gene>
<name>A0A7R8WUT3_9CRUS</name>
<dbReference type="SUPFAM" id="SSF53822">
    <property type="entry name" value="Periplasmic binding protein-like I"/>
    <property type="match status" value="1"/>
</dbReference>
<evidence type="ECO:0000256" key="2">
    <source>
        <dbReference type="ARBA" id="ARBA00022692"/>
    </source>
</evidence>
<sequence length="206" mass="22949">MLAGGVAAIFGPQSDTTSAHVQSICDTMTIPHIELRWDYREKRDQHSINLFPHPSKLGKAYLDIVTELKWTHFAILYENDEGLIRMQEILKAQSADPSPFSIILQELPKNGDFRPLLKDLWKRTVTRVVLDCSVGTVERVLKQAQQVGMMTDYHNYILTTLMNNSLVASVLDAWTSGSYLYSFGPGPGLTKESLTVSAAIHLSSVG</sequence>
<proteinExistence type="predicted"/>
<comment type="subcellular location">
    <subcellularLocation>
        <location evidence="1">Membrane</location>
    </subcellularLocation>
</comment>
<dbReference type="InterPro" id="IPR028082">
    <property type="entry name" value="Peripla_BP_I"/>
</dbReference>
<evidence type="ECO:0000256" key="3">
    <source>
        <dbReference type="ARBA" id="ARBA00022989"/>
    </source>
</evidence>
<accession>A0A7R8WUT3</accession>
<evidence type="ECO:0000256" key="1">
    <source>
        <dbReference type="ARBA" id="ARBA00004370"/>
    </source>
</evidence>
<evidence type="ECO:0000313" key="5">
    <source>
        <dbReference type="EMBL" id="CAD7235570.1"/>
    </source>
</evidence>
<keyword evidence="4" id="KW-0472">Membrane</keyword>
<dbReference type="EMBL" id="OB673471">
    <property type="protein sequence ID" value="CAD7235570.1"/>
    <property type="molecule type" value="Genomic_DNA"/>
</dbReference>